<reference evidence="1 2" key="1">
    <citation type="journal article" date="1999" name="Virology">
        <title>Sequence analysis of the Xestia c-nigrum granulovirus genome.</title>
        <authorList>
            <person name="Hayakawa T."/>
            <person name="Ko R."/>
            <person name="Okano K."/>
            <person name="Seong S.I."/>
            <person name="Goto C."/>
            <person name="Maeda S."/>
        </authorList>
    </citation>
    <scope>NUCLEOTIDE SEQUENCE [LARGE SCALE GENOMIC DNA]</scope>
</reference>
<dbReference type="KEGG" id="vg:1442255"/>
<accession>Q9PZ22</accession>
<evidence type="ECO:0000313" key="2">
    <source>
        <dbReference type="Proteomes" id="UP000202921"/>
    </source>
</evidence>
<gene>
    <name evidence="1" type="primary">ORF21</name>
</gene>
<sequence length="826" mass="95669">MVYYFIYAKDYSGSTNRCSYYHTNGLKSLVSFKDDVQQLKQKWKDAETKTVYLHWGKTCDEVDEDFAVSTYMRENGEQGDTVPSTIVEWIAQKLKQNDEIKLLYIITDGMVNNRNARISAEMNKNIDYDSVVFYAFNRNPAYIDLSVAASFFKKKSVVYCNGELKDSVDLSVEYDYDSINLNNFTAKLNELQSYIKLKFICSDRNSLSELSKLKKLRSRLFDELSTKNARADGDLNTRNREEFIEKFKASTWYHILNSDRGAQTFNDLKVFIEKNISKLINYINEESKSYSFDTLRFQTDYGACVQEEAITDDDLQFATDVKIEFTDILLDEEDGVPVVILTECNLLQMYIFKNHSQASFSRFKSLLECPLFLLGDTQSQLFQSIGYYYNLKAFKRLLDHRNFTEPLTRKPFCGGLVLTDSDRFDADNDYIISATYFEGKKVHYNIGLFYYVLWSICSGKEWMDKNVAAQFLKYVKRRIEITTCKLGLSSLPLDPQMNTSLLTALWYCVDLSSDIFKNDKVNYAFERLRHYYGVAKHMIFILSQFNYDLHTEAIDMRLDILGNVMVLKRLQSVHDKSHYILKRIFKTVDKFITNELVKPQELYKLNYIKLNHKSYLPDNVTTAPVDLLDYVTFLNQPVQNLPGYDESGCDDDVQICKDTFRPYFVVDGKSFYAKVLASMKEVVPVTNGDSTVSIQYLPLDRYDCGKILSLYKLYTDCVAASLKFPTLQEYTDYVLMKNSVGPKVIVFPVGVHEHIKQVFNHYQSVIETISVDTFTATSKKHVGRVERIKTEGVATFDNDDEIVNFLLAEERQVKLINSTNRVQESV</sequence>
<dbReference type="EMBL" id="AF162221">
    <property type="protein sequence ID" value="AAF05135.1"/>
    <property type="molecule type" value="Genomic_DNA"/>
</dbReference>
<dbReference type="GeneID" id="1442255"/>
<dbReference type="Proteomes" id="UP000202921">
    <property type="component" value="Segment"/>
</dbReference>
<protein>
    <submittedName>
        <fullName evidence="1">ORF21</fullName>
    </submittedName>
</protein>
<dbReference type="RefSeq" id="NP_059169.1">
    <property type="nucleotide sequence ID" value="NC_002331.1"/>
</dbReference>
<organismHost>
    <name type="scientific">Xestia</name>
    <dbReference type="NCBI Taxonomy" id="320016"/>
</organismHost>
<organism evidence="1 2">
    <name type="scientific">Xestia c-nigrum granulosis virus</name>
    <name type="common">XnGV</name>
    <name type="synonym">Xestia c-nigrum granulovirus</name>
    <dbReference type="NCBI Taxonomy" id="51677"/>
    <lineage>
        <taxon>Viruses</taxon>
        <taxon>Viruses incertae sedis</taxon>
        <taxon>Naldaviricetes</taxon>
        <taxon>Lefavirales</taxon>
        <taxon>Baculoviridae</taxon>
        <taxon>Betabaculovirus</taxon>
        <taxon>Betabaculovirus xecnigri</taxon>
    </lineage>
</organism>
<keyword evidence="2" id="KW-1185">Reference proteome</keyword>
<name>Q9PZ22_GVXN</name>
<proteinExistence type="predicted"/>
<evidence type="ECO:0000313" key="1">
    <source>
        <dbReference type="EMBL" id="AAF05135.1"/>
    </source>
</evidence>